<feature type="compositionally biased region" description="Polar residues" evidence="1">
    <location>
        <begin position="443"/>
        <end position="453"/>
    </location>
</feature>
<dbReference type="Proteomes" id="UP000324748">
    <property type="component" value="Unassembled WGS sequence"/>
</dbReference>
<evidence type="ECO:0000313" key="5">
    <source>
        <dbReference type="Proteomes" id="UP000325313"/>
    </source>
</evidence>
<comment type="caution">
    <text evidence="2">The sequence shown here is derived from an EMBL/GenBank/DDBJ whole genome shotgun (WGS) entry which is preliminary data.</text>
</comment>
<dbReference type="EMBL" id="VDEP01000238">
    <property type="protein sequence ID" value="KAA1121311.1"/>
    <property type="molecule type" value="Genomic_DNA"/>
</dbReference>
<protein>
    <submittedName>
        <fullName evidence="2">Uncharacterized protein</fullName>
    </submittedName>
</protein>
<evidence type="ECO:0000313" key="3">
    <source>
        <dbReference type="EMBL" id="KAA1121311.1"/>
    </source>
</evidence>
<feature type="compositionally biased region" description="Polar residues" evidence="1">
    <location>
        <begin position="283"/>
        <end position="292"/>
    </location>
</feature>
<dbReference type="EMBL" id="VSWC01000079">
    <property type="protein sequence ID" value="KAA1095044.1"/>
    <property type="molecule type" value="Genomic_DNA"/>
</dbReference>
<feature type="region of interest" description="Disordered" evidence="1">
    <location>
        <begin position="1"/>
        <end position="32"/>
    </location>
</feature>
<organism evidence="2 4">
    <name type="scientific">Puccinia graminis f. sp. tritici</name>
    <dbReference type="NCBI Taxonomy" id="56615"/>
    <lineage>
        <taxon>Eukaryota</taxon>
        <taxon>Fungi</taxon>
        <taxon>Dikarya</taxon>
        <taxon>Basidiomycota</taxon>
        <taxon>Pucciniomycotina</taxon>
        <taxon>Pucciniomycetes</taxon>
        <taxon>Pucciniales</taxon>
        <taxon>Pucciniaceae</taxon>
        <taxon>Puccinia</taxon>
    </lineage>
</organism>
<evidence type="ECO:0000313" key="4">
    <source>
        <dbReference type="Proteomes" id="UP000324748"/>
    </source>
</evidence>
<keyword evidence="4" id="KW-1185">Reference proteome</keyword>
<feature type="region of interest" description="Disordered" evidence="1">
    <location>
        <begin position="141"/>
        <end position="175"/>
    </location>
</feature>
<feature type="compositionally biased region" description="Polar residues" evidence="1">
    <location>
        <begin position="17"/>
        <end position="32"/>
    </location>
</feature>
<proteinExistence type="predicted"/>
<dbReference type="OrthoDB" id="2498268at2759"/>
<feature type="compositionally biased region" description="Basic and acidic residues" evidence="1">
    <location>
        <begin position="161"/>
        <end position="175"/>
    </location>
</feature>
<feature type="region of interest" description="Disordered" evidence="1">
    <location>
        <begin position="274"/>
        <end position="307"/>
    </location>
</feature>
<feature type="region of interest" description="Disordered" evidence="1">
    <location>
        <begin position="436"/>
        <end position="467"/>
    </location>
</feature>
<reference evidence="4 5" key="1">
    <citation type="submission" date="2019-05" db="EMBL/GenBank/DDBJ databases">
        <title>Emergence of the Ug99 lineage of the wheat stem rust pathogen through somatic hybridization.</title>
        <authorList>
            <person name="Li F."/>
            <person name="Upadhyaya N.M."/>
            <person name="Sperschneider J."/>
            <person name="Matny O."/>
            <person name="Nguyen-Phuc H."/>
            <person name="Mago R."/>
            <person name="Raley C."/>
            <person name="Miller M.E."/>
            <person name="Silverstein K.A.T."/>
            <person name="Henningsen E."/>
            <person name="Hirsch C.D."/>
            <person name="Visser B."/>
            <person name="Pretorius Z.A."/>
            <person name="Steffenson B.J."/>
            <person name="Schwessinger B."/>
            <person name="Dodds P.N."/>
            <person name="Figueroa M."/>
        </authorList>
    </citation>
    <scope>NUCLEOTIDE SEQUENCE [LARGE SCALE GENOMIC DNA]</scope>
    <source>
        <strain evidence="2">21-0</strain>
        <strain evidence="3 5">Ug99</strain>
    </source>
</reference>
<sequence length="540" mass="59369">MRFSLSDLIHDEPPSPTSQLSSNGPQDTFNHNRLTETIDPFLANHHNEGLSIRPPATAMNLLDQFAHRQEQQTFQSVHGPSVPAARIFDGTAHLRGAQNTSEPPAYQSSVQSNEVEVGVGQNRDNSPMIPIQIEFTFYLPTEEPARPGNPRKRPPPTSNEPRPEKKVNSDPDRMRVYWDPRDNDLNRFKDEAIQAIGEKEGEPVAVFARSQDAAGNIDWCVSIPFGGPFAANHKRRLDNPEVFSRFLTAAEGASDDRKAMCRLVQKDPKAAAEKASAYKRLRQTQSGSNTDGGDNEPEVVPTASESSGAELTRLIRDILTAHDPCEQLSGSSEKPVFINPENRNEFFVITFPKADAWARAIKANPKEVNILTPPRSPLFRFQKAGSNASPAVIQSAQPTLPPPTPPAQQAPNMFSMYPPPWAWQYGFNQPFPQSATPPVLSTPVASTSTSQTEAPVIESSPAPSDGTSNLDDFLRFARVNVDSVALTEGLHNLGITHWSMFQLTSAEELVDAGVPPVSARSLLRAVRRYSKMKKNDTSSK</sequence>
<evidence type="ECO:0000313" key="2">
    <source>
        <dbReference type="EMBL" id="KAA1095044.1"/>
    </source>
</evidence>
<accession>A0A5B0P2X6</accession>
<evidence type="ECO:0000256" key="1">
    <source>
        <dbReference type="SAM" id="MobiDB-lite"/>
    </source>
</evidence>
<dbReference type="Proteomes" id="UP000325313">
    <property type="component" value="Unassembled WGS sequence"/>
</dbReference>
<gene>
    <name evidence="2" type="ORF">PGT21_034900</name>
    <name evidence="3" type="ORF">PGTUg99_002390</name>
</gene>
<name>A0A5B0P2X6_PUCGR</name>
<dbReference type="AlphaFoldDB" id="A0A5B0P2X6"/>